<sequence length="125" mass="14438">MIKKILLPACILLLIIACKTPERDCNAFKTGEFSYEELIDGVLVTTRFTRNDTLEVAYFNEVVDSSSVRWINDCEWIVQKINPKSMSEEKAVHMKILYTEGEFYTFEYSLVGKTKKQRGTAKKLN</sequence>
<evidence type="ECO:0000313" key="1">
    <source>
        <dbReference type="EMBL" id="SNR71601.1"/>
    </source>
</evidence>
<name>A0A238YLM2_9FLAO</name>
<accession>A0A238YLM2</accession>
<keyword evidence="2" id="KW-1185">Reference proteome</keyword>
<protein>
    <recommendedName>
        <fullName evidence="3">DNA topoisomerase IV</fullName>
    </recommendedName>
</protein>
<organism evidence="1 2">
    <name type="scientific">Dokdonia pacifica</name>
    <dbReference type="NCBI Taxonomy" id="1627892"/>
    <lineage>
        <taxon>Bacteria</taxon>
        <taxon>Pseudomonadati</taxon>
        <taxon>Bacteroidota</taxon>
        <taxon>Flavobacteriia</taxon>
        <taxon>Flavobacteriales</taxon>
        <taxon>Flavobacteriaceae</taxon>
        <taxon>Dokdonia</taxon>
    </lineage>
</organism>
<dbReference type="PROSITE" id="PS51257">
    <property type="entry name" value="PROKAR_LIPOPROTEIN"/>
    <property type="match status" value="1"/>
</dbReference>
<proteinExistence type="predicted"/>
<dbReference type="EMBL" id="FZNY01000002">
    <property type="protein sequence ID" value="SNR71601.1"/>
    <property type="molecule type" value="Genomic_DNA"/>
</dbReference>
<dbReference type="Proteomes" id="UP000198379">
    <property type="component" value="Unassembled WGS sequence"/>
</dbReference>
<gene>
    <name evidence="1" type="ORF">SAMN06265376_102147</name>
</gene>
<reference evidence="1 2" key="1">
    <citation type="submission" date="2017-06" db="EMBL/GenBank/DDBJ databases">
        <authorList>
            <person name="Kim H.J."/>
            <person name="Triplett B.A."/>
        </authorList>
    </citation>
    <scope>NUCLEOTIDE SEQUENCE [LARGE SCALE GENOMIC DNA]</scope>
    <source>
        <strain evidence="1 2">DSM 25597</strain>
    </source>
</reference>
<evidence type="ECO:0000313" key="2">
    <source>
        <dbReference type="Proteomes" id="UP000198379"/>
    </source>
</evidence>
<evidence type="ECO:0008006" key="3">
    <source>
        <dbReference type="Google" id="ProtNLM"/>
    </source>
</evidence>
<dbReference type="RefSeq" id="WP_089370924.1">
    <property type="nucleotide sequence ID" value="NZ_BMEP01000001.1"/>
</dbReference>
<dbReference type="AlphaFoldDB" id="A0A238YLM2"/>
<dbReference type="OrthoDB" id="1202013at2"/>